<evidence type="ECO:0000259" key="6">
    <source>
        <dbReference type="Pfam" id="PF00916"/>
    </source>
</evidence>
<protein>
    <recommendedName>
        <fullName evidence="10">STAS domain-containing protein</fullName>
    </recommendedName>
</protein>
<feature type="transmembrane region" description="Helical" evidence="5">
    <location>
        <begin position="165"/>
        <end position="189"/>
    </location>
</feature>
<keyword evidence="2 5" id="KW-0812">Transmembrane</keyword>
<gene>
    <name evidence="8" type="primary">RvY_06482-1</name>
    <name evidence="8" type="synonym">RvY_06482.1</name>
    <name evidence="8" type="ORF">RvY_06482</name>
</gene>
<evidence type="ECO:0000313" key="8">
    <source>
        <dbReference type="EMBL" id="GAU94763.1"/>
    </source>
</evidence>
<feature type="transmembrane region" description="Helical" evidence="5">
    <location>
        <begin position="289"/>
        <end position="308"/>
    </location>
</feature>
<accession>A0A1D1V7G0</accession>
<evidence type="ECO:0000256" key="1">
    <source>
        <dbReference type="ARBA" id="ARBA00004141"/>
    </source>
</evidence>
<dbReference type="InterPro" id="IPR011547">
    <property type="entry name" value="SLC26A/SulP_dom"/>
</dbReference>
<keyword evidence="3 5" id="KW-1133">Transmembrane helix</keyword>
<evidence type="ECO:0000256" key="4">
    <source>
        <dbReference type="ARBA" id="ARBA00023136"/>
    </source>
</evidence>
<feature type="transmembrane region" description="Helical" evidence="5">
    <location>
        <begin position="121"/>
        <end position="145"/>
    </location>
</feature>
<dbReference type="InterPro" id="IPR001902">
    <property type="entry name" value="SLC26A/SulP_fam"/>
</dbReference>
<feature type="transmembrane region" description="Helical" evidence="5">
    <location>
        <begin position="89"/>
        <end position="109"/>
    </location>
</feature>
<feature type="transmembrane region" description="Helical" evidence="5">
    <location>
        <begin position="481"/>
        <end position="514"/>
    </location>
</feature>
<reference evidence="8 9" key="1">
    <citation type="journal article" date="2016" name="Nat. Commun.">
        <title>Extremotolerant tardigrade genome and improved radiotolerance of human cultured cells by tardigrade-unique protein.</title>
        <authorList>
            <person name="Hashimoto T."/>
            <person name="Horikawa D.D."/>
            <person name="Saito Y."/>
            <person name="Kuwahara H."/>
            <person name="Kozuka-Hata H."/>
            <person name="Shin-I T."/>
            <person name="Minakuchi Y."/>
            <person name="Ohishi K."/>
            <person name="Motoyama A."/>
            <person name="Aizu T."/>
            <person name="Enomoto A."/>
            <person name="Kondo K."/>
            <person name="Tanaka S."/>
            <person name="Hara Y."/>
            <person name="Koshikawa S."/>
            <person name="Sagara H."/>
            <person name="Miura T."/>
            <person name="Yokobori S."/>
            <person name="Miyagawa K."/>
            <person name="Suzuki Y."/>
            <person name="Kubo T."/>
            <person name="Oyama M."/>
            <person name="Kohara Y."/>
            <person name="Fujiyama A."/>
            <person name="Arakawa K."/>
            <person name="Katayama T."/>
            <person name="Toyoda A."/>
            <person name="Kunieda T."/>
        </authorList>
    </citation>
    <scope>NUCLEOTIDE SEQUENCE [LARGE SCALE GENOMIC DNA]</scope>
    <source>
        <strain evidence="8 9">YOKOZUNA-1</strain>
    </source>
</reference>
<feature type="transmembrane region" description="Helical" evidence="5">
    <location>
        <begin position="424"/>
        <end position="444"/>
    </location>
</feature>
<feature type="domain" description="STAS" evidence="7">
    <location>
        <begin position="538"/>
        <end position="636"/>
    </location>
</feature>
<feature type="transmembrane region" description="Helical" evidence="5">
    <location>
        <begin position="450"/>
        <end position="469"/>
    </location>
</feature>
<dbReference type="InterPro" id="IPR002645">
    <property type="entry name" value="STAS_dom"/>
</dbReference>
<feature type="transmembrane region" description="Helical" evidence="5">
    <location>
        <begin position="242"/>
        <end position="260"/>
    </location>
</feature>
<feature type="transmembrane region" description="Helical" evidence="5">
    <location>
        <begin position="355"/>
        <end position="374"/>
    </location>
</feature>
<sequence>MVDNTAFIGLTDLNRAESPNKSRVPDITEDLPWTVTFQNTEVVKAGGAFSWADIKRGLGHLCSLTAWRGRVPFTYWLPRYNLQDFRGDAIAGLTVGMTVVPQALAYAAIAELPLDMGLNSAFMGCFVYALFGTAKDLTLGPTAILSLLTAGAYPRDVDEEEKVKYAILLCFYTGCIQLAVGALNLGFFVKFLSKPVISGFTSASAFVIMYGQIKTLVGLKFGSSADSVVQQTVGYAKHIREISGWDTLLGIVSLCLLLVMKRMRLPKIPQFGIQRTVWKVMREAVKTIGVLRSGIVIIISTTLGYYAVFGTTPEGQSRIQLTGKVEAGIPPFRFPQLSWDNKTMGETLSAIGPKLPFLVLVACLESIAVAKSFATQFQYKIIPNQELIALGVANIFNSFFRGFPITGSFTRSALNAQSGVRTQLGCVWTGAFVLMAMTVLSQAFKYVPKSSLSAVIIAAVLILFEFKIFTDLWRVNKMELLPLLVTIVVSFVTSVDYGILVGVGVSFLVLLYPIARPRIIAECHQTTYESPIHVDSTITARKRTTTITVTPQGAIYFPSAEFLKDFFQNTILEQRIAAANDEHKDKALDHEEEVIFDGLHLTASDYTSLHALRAIVRSCLKADRPIRFVNTPREILMVVLPRELRGNLAVLEDNLKSTPAVSEGAELETTGIYRPRRPTIRRIPTNITEFGEDEFVRTLRTDGLTSPG</sequence>
<dbReference type="EMBL" id="BDGG01000003">
    <property type="protein sequence ID" value="GAU94763.1"/>
    <property type="molecule type" value="Genomic_DNA"/>
</dbReference>
<dbReference type="SUPFAM" id="SSF52091">
    <property type="entry name" value="SpoIIaa-like"/>
    <property type="match status" value="1"/>
</dbReference>
<dbReference type="Pfam" id="PF01740">
    <property type="entry name" value="STAS"/>
    <property type="match status" value="1"/>
</dbReference>
<dbReference type="PANTHER" id="PTHR11814">
    <property type="entry name" value="SULFATE TRANSPORTER"/>
    <property type="match status" value="1"/>
</dbReference>
<dbReference type="Proteomes" id="UP000186922">
    <property type="component" value="Unassembled WGS sequence"/>
</dbReference>
<evidence type="ECO:0000256" key="5">
    <source>
        <dbReference type="SAM" id="Phobius"/>
    </source>
</evidence>
<dbReference type="AlphaFoldDB" id="A0A1D1V7G0"/>
<dbReference type="Pfam" id="PF00916">
    <property type="entry name" value="Sulfate_transp"/>
    <property type="match status" value="1"/>
</dbReference>
<evidence type="ECO:0008006" key="10">
    <source>
        <dbReference type="Google" id="ProtNLM"/>
    </source>
</evidence>
<proteinExistence type="predicted"/>
<dbReference type="GO" id="GO:0016020">
    <property type="term" value="C:membrane"/>
    <property type="evidence" value="ECO:0007669"/>
    <property type="project" value="UniProtKB-SubCell"/>
</dbReference>
<feature type="domain" description="SLC26A/SulP transporter" evidence="6">
    <location>
        <begin position="85"/>
        <end position="485"/>
    </location>
</feature>
<comment type="subcellular location">
    <subcellularLocation>
        <location evidence="1">Membrane</location>
        <topology evidence="1">Multi-pass membrane protein</topology>
    </subcellularLocation>
</comment>
<organism evidence="8 9">
    <name type="scientific">Ramazzottius varieornatus</name>
    <name type="common">Water bear</name>
    <name type="synonym">Tardigrade</name>
    <dbReference type="NCBI Taxonomy" id="947166"/>
    <lineage>
        <taxon>Eukaryota</taxon>
        <taxon>Metazoa</taxon>
        <taxon>Ecdysozoa</taxon>
        <taxon>Tardigrada</taxon>
        <taxon>Eutardigrada</taxon>
        <taxon>Parachela</taxon>
        <taxon>Hypsibioidea</taxon>
        <taxon>Ramazzottiidae</taxon>
        <taxon>Ramazzottius</taxon>
    </lineage>
</organism>
<dbReference type="GO" id="GO:0055085">
    <property type="term" value="P:transmembrane transport"/>
    <property type="evidence" value="ECO:0007669"/>
    <property type="project" value="InterPro"/>
</dbReference>
<name>A0A1D1V7G0_RAMVA</name>
<evidence type="ECO:0000256" key="2">
    <source>
        <dbReference type="ARBA" id="ARBA00022692"/>
    </source>
</evidence>
<dbReference type="STRING" id="947166.A0A1D1V7G0"/>
<evidence type="ECO:0000259" key="7">
    <source>
        <dbReference type="Pfam" id="PF01740"/>
    </source>
</evidence>
<keyword evidence="9" id="KW-1185">Reference proteome</keyword>
<keyword evidence="4 5" id="KW-0472">Membrane</keyword>
<evidence type="ECO:0000256" key="3">
    <source>
        <dbReference type="ARBA" id="ARBA00022989"/>
    </source>
</evidence>
<dbReference type="OrthoDB" id="288203at2759"/>
<evidence type="ECO:0000313" key="9">
    <source>
        <dbReference type="Proteomes" id="UP000186922"/>
    </source>
</evidence>
<dbReference type="InterPro" id="IPR036513">
    <property type="entry name" value="STAS_dom_sf"/>
</dbReference>
<comment type="caution">
    <text evidence="8">The sequence shown here is derived from an EMBL/GenBank/DDBJ whole genome shotgun (WGS) entry which is preliminary data.</text>
</comment>